<proteinExistence type="predicted"/>
<reference evidence="2 3" key="1">
    <citation type="submission" date="2014-11" db="EMBL/GenBank/DDBJ databases">
        <title>Whole genome shotgun sequence of Sphingomonas parapaucimobilis NBRC 15100.</title>
        <authorList>
            <person name="Katano-Makiyama Y."/>
            <person name="Hosoyama A."/>
            <person name="Hashimoto M."/>
            <person name="Hosoyama Y."/>
            <person name="Noguchi M."/>
            <person name="Numata M."/>
            <person name="Tsuchikane K."/>
            <person name="Hirakata S."/>
            <person name="Uohara A."/>
            <person name="Shimodaira J."/>
            <person name="Ohji S."/>
            <person name="Ichikawa N."/>
            <person name="Kimura A."/>
            <person name="Yamazoe A."/>
            <person name="Fujita N."/>
        </authorList>
    </citation>
    <scope>NUCLEOTIDE SEQUENCE [LARGE SCALE GENOMIC DNA]</scope>
    <source>
        <strain evidence="2 3">NBRC 15100</strain>
    </source>
</reference>
<feature type="compositionally biased region" description="Acidic residues" evidence="1">
    <location>
        <begin position="46"/>
        <end position="107"/>
    </location>
</feature>
<dbReference type="OrthoDB" id="7584091at2"/>
<feature type="region of interest" description="Disordered" evidence="1">
    <location>
        <begin position="1"/>
        <end position="113"/>
    </location>
</feature>
<gene>
    <name evidence="2" type="ORF">SP5_072_00390</name>
</gene>
<evidence type="ECO:0000313" key="2">
    <source>
        <dbReference type="EMBL" id="GAM02057.1"/>
    </source>
</evidence>
<dbReference type="AlphaFoldDB" id="A0A0A1W9Z5"/>
<sequence length="113" mass="12087">MGGHQVPSQGPGDDGWDEEGYDESQRAEILEVTRDGPSDGVLLTDIEPDLGDDGVEDEPIGELDMDSEEVGTSDASVDMDAEDIDEDDLQEDFEDDTVADGDIDAADDTALRP</sequence>
<protein>
    <recommendedName>
        <fullName evidence="4">DNA primase</fullName>
    </recommendedName>
</protein>
<name>A0A0A1W9Z5_9SPHN</name>
<evidence type="ECO:0000256" key="1">
    <source>
        <dbReference type="SAM" id="MobiDB-lite"/>
    </source>
</evidence>
<dbReference type="Proteomes" id="UP000032305">
    <property type="component" value="Unassembled WGS sequence"/>
</dbReference>
<organism evidence="2 3">
    <name type="scientific">Sphingomonas parapaucimobilis NBRC 15100</name>
    <dbReference type="NCBI Taxonomy" id="1219049"/>
    <lineage>
        <taxon>Bacteria</taxon>
        <taxon>Pseudomonadati</taxon>
        <taxon>Pseudomonadota</taxon>
        <taxon>Alphaproteobacteria</taxon>
        <taxon>Sphingomonadales</taxon>
        <taxon>Sphingomonadaceae</taxon>
        <taxon>Sphingomonas</taxon>
    </lineage>
</organism>
<comment type="caution">
    <text evidence="2">The sequence shown here is derived from an EMBL/GenBank/DDBJ whole genome shotgun (WGS) entry which is preliminary data.</text>
</comment>
<dbReference type="RefSeq" id="WP_042489726.1">
    <property type="nucleotide sequence ID" value="NZ_BBPI01000072.1"/>
</dbReference>
<evidence type="ECO:0008006" key="4">
    <source>
        <dbReference type="Google" id="ProtNLM"/>
    </source>
</evidence>
<accession>A0A0A1W9Z5</accession>
<evidence type="ECO:0000313" key="3">
    <source>
        <dbReference type="Proteomes" id="UP000032305"/>
    </source>
</evidence>
<feature type="compositionally biased region" description="Basic and acidic residues" evidence="1">
    <location>
        <begin position="23"/>
        <end position="37"/>
    </location>
</feature>
<keyword evidence="3" id="KW-1185">Reference proteome</keyword>
<dbReference type="EMBL" id="BBPI01000072">
    <property type="protein sequence ID" value="GAM02057.1"/>
    <property type="molecule type" value="Genomic_DNA"/>
</dbReference>
<dbReference type="eggNOG" id="ENOG5032FBG">
    <property type="taxonomic scope" value="Bacteria"/>
</dbReference>